<dbReference type="AlphaFoldDB" id="A0A1Y1HWS1"/>
<feature type="region of interest" description="Disordered" evidence="5">
    <location>
        <begin position="390"/>
        <end position="417"/>
    </location>
</feature>
<evidence type="ECO:0000256" key="2">
    <source>
        <dbReference type="ARBA" id="ARBA00022771"/>
    </source>
</evidence>
<dbReference type="InterPro" id="IPR002893">
    <property type="entry name" value="Znf_MYND"/>
</dbReference>
<evidence type="ECO:0000256" key="4">
    <source>
        <dbReference type="PROSITE-ProRule" id="PRU00134"/>
    </source>
</evidence>
<organism evidence="7 8">
    <name type="scientific">Klebsormidium nitens</name>
    <name type="common">Green alga</name>
    <name type="synonym">Ulothrix nitens</name>
    <dbReference type="NCBI Taxonomy" id="105231"/>
    <lineage>
        <taxon>Eukaryota</taxon>
        <taxon>Viridiplantae</taxon>
        <taxon>Streptophyta</taxon>
        <taxon>Klebsormidiophyceae</taxon>
        <taxon>Klebsormidiales</taxon>
        <taxon>Klebsormidiaceae</taxon>
        <taxon>Klebsormidium</taxon>
    </lineage>
</organism>
<sequence length="474" mass="52950">MRYKETMPRKPPELPANFFFSKRCEQELMELTGQTGPTLPEIDILHPAACPWLKEVLRDLRSEDEEIRMCGIFRIQGVLVHGPVSDGKTDAWAKYATYVLSQSVVIQELVRGLRDFGVSKRCYLVCKDDPRGGARIGTVRTYSNVLDTIAVDARAARFALSHFPDFVDVQLGNYYASRFPRAYRRARERCTIEFETKMFLTSSLCNLCAATKQGRERLQSETVFLNSILEDALEASEKAKPSDLAVGIVKRITQFRSPLETEETVAIAVKVAGNALESSGSAAGIESALDLVMRMIDEDAARMAPLLQRRKSISDSLLALELSSCPDEGMKGKGFEILLSANAKLQELDRRSFQVGYLRLPSDREMKAIQELAAKDHNVARRKKQLDAIFSPKASPGGEDHRSRDPAGKLTPMAGPRKQCARSDCLRVEATAREFKVCAQCKLVVYCSAECQKSAWKEGHKQECVRKPSRNQGM</sequence>
<feature type="domain" description="MYND-type" evidence="6">
    <location>
        <begin position="425"/>
        <end position="464"/>
    </location>
</feature>
<dbReference type="SUPFAM" id="SSF144232">
    <property type="entry name" value="HIT/MYND zinc finger-like"/>
    <property type="match status" value="1"/>
</dbReference>
<dbReference type="Proteomes" id="UP000054558">
    <property type="component" value="Unassembled WGS sequence"/>
</dbReference>
<gene>
    <name evidence="7" type="ORF">KFL_001360070</name>
</gene>
<evidence type="ECO:0000256" key="1">
    <source>
        <dbReference type="ARBA" id="ARBA00022723"/>
    </source>
</evidence>
<reference evidence="7 8" key="1">
    <citation type="journal article" date="2014" name="Nat. Commun.">
        <title>Klebsormidium flaccidum genome reveals primary factors for plant terrestrial adaptation.</title>
        <authorList>
            <person name="Hori K."/>
            <person name="Maruyama F."/>
            <person name="Fujisawa T."/>
            <person name="Togashi T."/>
            <person name="Yamamoto N."/>
            <person name="Seo M."/>
            <person name="Sato S."/>
            <person name="Yamada T."/>
            <person name="Mori H."/>
            <person name="Tajima N."/>
            <person name="Moriyama T."/>
            <person name="Ikeuchi M."/>
            <person name="Watanabe M."/>
            <person name="Wada H."/>
            <person name="Kobayashi K."/>
            <person name="Saito M."/>
            <person name="Masuda T."/>
            <person name="Sasaki-Sekimoto Y."/>
            <person name="Mashiguchi K."/>
            <person name="Awai K."/>
            <person name="Shimojima M."/>
            <person name="Masuda S."/>
            <person name="Iwai M."/>
            <person name="Nobusawa T."/>
            <person name="Narise T."/>
            <person name="Kondo S."/>
            <person name="Saito H."/>
            <person name="Sato R."/>
            <person name="Murakawa M."/>
            <person name="Ihara Y."/>
            <person name="Oshima-Yamada Y."/>
            <person name="Ohtaka K."/>
            <person name="Satoh M."/>
            <person name="Sonobe K."/>
            <person name="Ishii M."/>
            <person name="Ohtani R."/>
            <person name="Kanamori-Sato M."/>
            <person name="Honoki R."/>
            <person name="Miyazaki D."/>
            <person name="Mochizuki H."/>
            <person name="Umetsu J."/>
            <person name="Higashi K."/>
            <person name="Shibata D."/>
            <person name="Kamiya Y."/>
            <person name="Sato N."/>
            <person name="Nakamura Y."/>
            <person name="Tabata S."/>
            <person name="Ida S."/>
            <person name="Kurokawa K."/>
            <person name="Ohta H."/>
        </authorList>
    </citation>
    <scope>NUCLEOTIDE SEQUENCE [LARGE SCALE GENOMIC DNA]</scope>
    <source>
        <strain evidence="7 8">NIES-2285</strain>
    </source>
</reference>
<keyword evidence="8" id="KW-1185">Reference proteome</keyword>
<accession>A0A1Y1HWS1</accession>
<dbReference type="PROSITE" id="PS50865">
    <property type="entry name" value="ZF_MYND_2"/>
    <property type="match status" value="1"/>
</dbReference>
<dbReference type="Pfam" id="PF01753">
    <property type="entry name" value="zf-MYND"/>
    <property type="match status" value="1"/>
</dbReference>
<protein>
    <recommendedName>
        <fullName evidence="6">MYND-type domain-containing protein</fullName>
    </recommendedName>
</protein>
<feature type="compositionally biased region" description="Basic and acidic residues" evidence="5">
    <location>
        <begin position="398"/>
        <end position="407"/>
    </location>
</feature>
<evidence type="ECO:0000256" key="3">
    <source>
        <dbReference type="ARBA" id="ARBA00022833"/>
    </source>
</evidence>
<proteinExistence type="predicted"/>
<dbReference type="Gene3D" id="6.10.140.2220">
    <property type="match status" value="1"/>
</dbReference>
<evidence type="ECO:0000313" key="8">
    <source>
        <dbReference type="Proteomes" id="UP000054558"/>
    </source>
</evidence>
<evidence type="ECO:0000259" key="6">
    <source>
        <dbReference type="PROSITE" id="PS50865"/>
    </source>
</evidence>
<evidence type="ECO:0000313" key="7">
    <source>
        <dbReference type="EMBL" id="GAQ83110.1"/>
    </source>
</evidence>
<keyword evidence="2 4" id="KW-0863">Zinc-finger</keyword>
<keyword evidence="1" id="KW-0479">Metal-binding</keyword>
<dbReference type="EMBL" id="DF237085">
    <property type="protein sequence ID" value="GAQ83110.1"/>
    <property type="molecule type" value="Genomic_DNA"/>
</dbReference>
<dbReference type="OrthoDB" id="420187at2759"/>
<name>A0A1Y1HWS1_KLENI</name>
<dbReference type="GO" id="GO:0008270">
    <property type="term" value="F:zinc ion binding"/>
    <property type="evidence" value="ECO:0007669"/>
    <property type="project" value="UniProtKB-KW"/>
</dbReference>
<keyword evidence="3" id="KW-0862">Zinc</keyword>
<evidence type="ECO:0000256" key="5">
    <source>
        <dbReference type="SAM" id="MobiDB-lite"/>
    </source>
</evidence>